<evidence type="ECO:0000313" key="1">
    <source>
        <dbReference type="EMBL" id="GFR92731.1"/>
    </source>
</evidence>
<accession>A0AAV4H641</accession>
<organism evidence="1 2">
    <name type="scientific">Elysia marginata</name>
    <dbReference type="NCBI Taxonomy" id="1093978"/>
    <lineage>
        <taxon>Eukaryota</taxon>
        <taxon>Metazoa</taxon>
        <taxon>Spiralia</taxon>
        <taxon>Lophotrochozoa</taxon>
        <taxon>Mollusca</taxon>
        <taxon>Gastropoda</taxon>
        <taxon>Heterobranchia</taxon>
        <taxon>Euthyneura</taxon>
        <taxon>Panpulmonata</taxon>
        <taxon>Sacoglossa</taxon>
        <taxon>Placobranchoidea</taxon>
        <taxon>Plakobranchidae</taxon>
        <taxon>Elysia</taxon>
    </lineage>
</organism>
<evidence type="ECO:0000313" key="2">
    <source>
        <dbReference type="Proteomes" id="UP000762676"/>
    </source>
</evidence>
<dbReference type="AlphaFoldDB" id="A0AAV4H641"/>
<comment type="caution">
    <text evidence="1">The sequence shown here is derived from an EMBL/GenBank/DDBJ whole genome shotgun (WGS) entry which is preliminary data.</text>
</comment>
<sequence length="175" mass="19576">MLIRLMRYKPIARYCPGPTMVTSDALFHCSSTTDESEQKLQGDVQFHVDVITSSCPVSAGKLTEIRKKTQEDVILKAAFDYTMGDPVLIKIDGEKGWKQSGTILEQCAPKSYNIITPRGDIRRNRKHVMLCPNHHHPADEPVSNTVLDEQLKFSAIPEPQFEASQNLQNEAGPPT</sequence>
<proteinExistence type="predicted"/>
<name>A0AAV4H641_9GAST</name>
<reference evidence="1 2" key="1">
    <citation type="journal article" date="2021" name="Elife">
        <title>Chloroplast acquisition without the gene transfer in kleptoplastic sea slugs, Plakobranchus ocellatus.</title>
        <authorList>
            <person name="Maeda T."/>
            <person name="Takahashi S."/>
            <person name="Yoshida T."/>
            <person name="Shimamura S."/>
            <person name="Takaki Y."/>
            <person name="Nagai Y."/>
            <person name="Toyoda A."/>
            <person name="Suzuki Y."/>
            <person name="Arimoto A."/>
            <person name="Ishii H."/>
            <person name="Satoh N."/>
            <person name="Nishiyama T."/>
            <person name="Hasebe M."/>
            <person name="Maruyama T."/>
            <person name="Minagawa J."/>
            <person name="Obokata J."/>
            <person name="Shigenobu S."/>
        </authorList>
    </citation>
    <scope>NUCLEOTIDE SEQUENCE [LARGE SCALE GENOMIC DNA]</scope>
</reference>
<gene>
    <name evidence="1" type="ORF">ElyMa_006208000</name>
</gene>
<keyword evidence="2" id="KW-1185">Reference proteome</keyword>
<protein>
    <submittedName>
        <fullName evidence="1">Pol polyprotein</fullName>
    </submittedName>
</protein>
<dbReference type="Proteomes" id="UP000762676">
    <property type="component" value="Unassembled WGS sequence"/>
</dbReference>
<dbReference type="EMBL" id="BMAT01012454">
    <property type="protein sequence ID" value="GFR92731.1"/>
    <property type="molecule type" value="Genomic_DNA"/>
</dbReference>